<keyword evidence="5 14" id="KW-0732">Signal</keyword>
<dbReference type="OrthoDB" id="5985073at2759"/>
<dbReference type="InterPro" id="IPR036861">
    <property type="entry name" value="Endochitinase-like_sf"/>
</dbReference>
<dbReference type="PROSITE" id="PS00774">
    <property type="entry name" value="CHITINASE_19_2"/>
    <property type="match status" value="1"/>
</dbReference>
<dbReference type="PROSITE" id="PS50941">
    <property type="entry name" value="CHIT_BIND_I_2"/>
    <property type="match status" value="1"/>
</dbReference>
<evidence type="ECO:0000256" key="8">
    <source>
        <dbReference type="ARBA" id="ARBA00023024"/>
    </source>
</evidence>
<dbReference type="GO" id="GO:0006032">
    <property type="term" value="P:chitin catabolic process"/>
    <property type="evidence" value="ECO:0007669"/>
    <property type="project" value="UniProtKB-KW"/>
</dbReference>
<sequence length="451" mass="47734">MLATAALAILSSSARAEQCGTQANGAVCPNGLCCSKFGWCGTTSDYCTNSCQSQCGGGSGSPPTGGGGGGSGVGSIISESLFNQMLLHRNDAACPANGFYTYSAFISAANAFPGFGTTGSLETQKRELAAFLAQTSHETTGGWATAPDGPYAWGYCFKQEQNPPSSYCQPSSQWPCAAGKKYYGRGPIQISYNYNYGPAGQAIGQDLLNNPDLVASNAMVSFETAVWFWMTAQSPKPSCDAVATGQWSPSSTDQAAGRVPGYGVITNIINGGLECGHGADSRVADRIGFYKRYCDLLGALLQCSPRRRLLLEDVALPLGMPRCNPAGGAQAPTTMKSPSYLLSWISTSRMFWAPTGLDSPCPRAYIELCWPDSFFTSSTLSLLPILSFTMDRGCMEREKDGELAEPAVPLPEVAVPASSYARLLWNGSGVRAPRRTSCAQPPRGWIETGIE</sequence>
<evidence type="ECO:0000256" key="7">
    <source>
        <dbReference type="ARBA" id="ARBA00022821"/>
    </source>
</evidence>
<dbReference type="SUPFAM" id="SSF53955">
    <property type="entry name" value="Lysozyme-like"/>
    <property type="match status" value="1"/>
</dbReference>
<keyword evidence="7" id="KW-0611">Plant defense</keyword>
<reference evidence="16" key="1">
    <citation type="submission" date="2020-07" db="EMBL/GenBank/DDBJ databases">
        <title>Genome sequence and genetic diversity analysis of an under-domesticated orphan crop, white fonio (Digitaria exilis).</title>
        <authorList>
            <person name="Bennetzen J.L."/>
            <person name="Chen S."/>
            <person name="Ma X."/>
            <person name="Wang X."/>
            <person name="Yssel A.E.J."/>
            <person name="Chaluvadi S.R."/>
            <person name="Johnson M."/>
            <person name="Gangashetty P."/>
            <person name="Hamidou F."/>
            <person name="Sanogo M.D."/>
            <person name="Zwaenepoel A."/>
            <person name="Wallace J."/>
            <person name="Van De Peer Y."/>
            <person name="Van Deynze A."/>
        </authorList>
    </citation>
    <scope>NUCLEOTIDE SEQUENCE</scope>
    <source>
        <tissue evidence="16">Leaves</tissue>
    </source>
</reference>
<keyword evidence="11" id="KW-0326">Glycosidase</keyword>
<evidence type="ECO:0000256" key="3">
    <source>
        <dbReference type="ARBA" id="ARBA00012729"/>
    </source>
</evidence>
<comment type="caution">
    <text evidence="16">The sequence shown here is derived from an EMBL/GenBank/DDBJ whole genome shotgun (WGS) entry which is preliminary data.</text>
</comment>
<evidence type="ECO:0000256" key="4">
    <source>
        <dbReference type="ARBA" id="ARBA00022669"/>
    </source>
</evidence>
<dbReference type="FunFam" id="3.30.20.10:FF:000001">
    <property type="entry name" value="Endochitinase (Chitinase)"/>
    <property type="match status" value="1"/>
</dbReference>
<dbReference type="Proteomes" id="UP000636709">
    <property type="component" value="Unassembled WGS sequence"/>
</dbReference>
<feature type="disulfide bond" evidence="13">
    <location>
        <begin position="51"/>
        <end position="55"/>
    </location>
</feature>
<evidence type="ECO:0000256" key="14">
    <source>
        <dbReference type="SAM" id="SignalP"/>
    </source>
</evidence>
<evidence type="ECO:0000256" key="13">
    <source>
        <dbReference type="PROSITE-ProRule" id="PRU00261"/>
    </source>
</evidence>
<dbReference type="GO" id="GO:0050832">
    <property type="term" value="P:defense response to fungus"/>
    <property type="evidence" value="ECO:0007669"/>
    <property type="project" value="UniProtKB-ARBA"/>
</dbReference>
<dbReference type="GO" id="GO:0008061">
    <property type="term" value="F:chitin binding"/>
    <property type="evidence" value="ECO:0007669"/>
    <property type="project" value="UniProtKB-UniRule"/>
</dbReference>
<dbReference type="AlphaFoldDB" id="A0A835ATY7"/>
<protein>
    <recommendedName>
        <fullName evidence="3">chitinase</fullName>
        <ecNumber evidence="3">3.2.1.14</ecNumber>
    </recommendedName>
</protein>
<keyword evidence="12" id="KW-0624">Polysaccharide degradation</keyword>
<evidence type="ECO:0000313" key="16">
    <source>
        <dbReference type="EMBL" id="KAF8672877.1"/>
    </source>
</evidence>
<keyword evidence="10" id="KW-0119">Carbohydrate metabolism</keyword>
<comment type="similarity">
    <text evidence="2">Belongs to the glycosyl hydrolase 19 family. Chitinase class I subfamily.</text>
</comment>
<dbReference type="EMBL" id="JACEFO010002216">
    <property type="protein sequence ID" value="KAF8672877.1"/>
    <property type="molecule type" value="Genomic_DNA"/>
</dbReference>
<feature type="domain" description="Chitin-binding type-1" evidence="15">
    <location>
        <begin position="16"/>
        <end position="57"/>
    </location>
</feature>
<gene>
    <name evidence="16" type="ORF">HU200_049216</name>
</gene>
<evidence type="ECO:0000256" key="1">
    <source>
        <dbReference type="ARBA" id="ARBA00000822"/>
    </source>
</evidence>
<keyword evidence="8" id="KW-0146">Chitin degradation</keyword>
<evidence type="ECO:0000256" key="5">
    <source>
        <dbReference type="ARBA" id="ARBA00022729"/>
    </source>
</evidence>
<keyword evidence="17" id="KW-1185">Reference proteome</keyword>
<name>A0A835ATY7_9POAL</name>
<keyword evidence="9 13" id="KW-1015">Disulfide bond</keyword>
<dbReference type="GO" id="GO:0016998">
    <property type="term" value="P:cell wall macromolecule catabolic process"/>
    <property type="evidence" value="ECO:0007669"/>
    <property type="project" value="InterPro"/>
</dbReference>
<dbReference type="InterPro" id="IPR001002">
    <property type="entry name" value="Chitin-bd_1"/>
</dbReference>
<comment type="catalytic activity">
    <reaction evidence="1">
        <text>Random endo-hydrolysis of N-acetyl-beta-D-glucosaminide (1-&gt;4)-beta-linkages in chitin and chitodextrins.</text>
        <dbReference type="EC" id="3.2.1.14"/>
    </reaction>
</comment>
<dbReference type="SMART" id="SM00270">
    <property type="entry name" value="ChtBD1"/>
    <property type="match status" value="1"/>
</dbReference>
<dbReference type="Gene3D" id="3.30.60.10">
    <property type="entry name" value="Endochitinase-like"/>
    <property type="match status" value="1"/>
</dbReference>
<evidence type="ECO:0000256" key="10">
    <source>
        <dbReference type="ARBA" id="ARBA00023277"/>
    </source>
</evidence>
<evidence type="ECO:0000256" key="9">
    <source>
        <dbReference type="ARBA" id="ARBA00023157"/>
    </source>
</evidence>
<evidence type="ECO:0000256" key="12">
    <source>
        <dbReference type="ARBA" id="ARBA00023326"/>
    </source>
</evidence>
<evidence type="ECO:0000256" key="11">
    <source>
        <dbReference type="ARBA" id="ARBA00023295"/>
    </source>
</evidence>
<feature type="disulfide bond" evidence="13">
    <location>
        <begin position="28"/>
        <end position="40"/>
    </location>
</feature>
<feature type="signal peptide" evidence="14">
    <location>
        <begin position="1"/>
        <end position="16"/>
    </location>
</feature>
<dbReference type="Pfam" id="PF00182">
    <property type="entry name" value="Glyco_hydro_19"/>
    <property type="match status" value="1"/>
</dbReference>
<dbReference type="CDD" id="cd00325">
    <property type="entry name" value="chitinase_GH19"/>
    <property type="match status" value="1"/>
</dbReference>
<dbReference type="PANTHER" id="PTHR22595">
    <property type="entry name" value="CHITINASE-RELATED"/>
    <property type="match status" value="1"/>
</dbReference>
<dbReference type="GO" id="GO:0008843">
    <property type="term" value="F:endochitinase activity"/>
    <property type="evidence" value="ECO:0007669"/>
    <property type="project" value="UniProtKB-EC"/>
</dbReference>
<proteinExistence type="inferred from homology"/>
<dbReference type="Gene3D" id="1.10.530.10">
    <property type="match status" value="1"/>
</dbReference>
<dbReference type="PRINTS" id="PR00451">
    <property type="entry name" value="CHITINBINDNG"/>
</dbReference>
<dbReference type="SUPFAM" id="SSF57016">
    <property type="entry name" value="Plant lectins/antimicrobial peptides"/>
    <property type="match status" value="1"/>
</dbReference>
<dbReference type="InterPro" id="IPR000726">
    <property type="entry name" value="Glyco_hydro_19_cat"/>
</dbReference>
<dbReference type="PROSITE" id="PS00026">
    <property type="entry name" value="CHIT_BIND_I_1"/>
    <property type="match status" value="1"/>
</dbReference>
<dbReference type="FunFam" id="3.30.60.10:FF:000001">
    <property type="entry name" value="Basic endochitinase"/>
    <property type="match status" value="1"/>
</dbReference>
<evidence type="ECO:0000256" key="6">
    <source>
        <dbReference type="ARBA" id="ARBA00022801"/>
    </source>
</evidence>
<evidence type="ECO:0000313" key="17">
    <source>
        <dbReference type="Proteomes" id="UP000636709"/>
    </source>
</evidence>
<feature type="disulfide bond" evidence="13">
    <location>
        <begin position="19"/>
        <end position="34"/>
    </location>
</feature>
<keyword evidence="6" id="KW-0378">Hydrolase</keyword>
<organism evidence="16 17">
    <name type="scientific">Digitaria exilis</name>
    <dbReference type="NCBI Taxonomy" id="1010633"/>
    <lineage>
        <taxon>Eukaryota</taxon>
        <taxon>Viridiplantae</taxon>
        <taxon>Streptophyta</taxon>
        <taxon>Embryophyta</taxon>
        <taxon>Tracheophyta</taxon>
        <taxon>Spermatophyta</taxon>
        <taxon>Magnoliopsida</taxon>
        <taxon>Liliopsida</taxon>
        <taxon>Poales</taxon>
        <taxon>Poaceae</taxon>
        <taxon>PACMAD clade</taxon>
        <taxon>Panicoideae</taxon>
        <taxon>Panicodae</taxon>
        <taxon>Paniceae</taxon>
        <taxon>Anthephorinae</taxon>
        <taxon>Digitaria</taxon>
    </lineage>
</organism>
<dbReference type="CDD" id="cd06921">
    <property type="entry name" value="ChtBD1_GH19_hevein"/>
    <property type="match status" value="1"/>
</dbReference>
<evidence type="ECO:0000259" key="15">
    <source>
        <dbReference type="PROSITE" id="PS50941"/>
    </source>
</evidence>
<keyword evidence="4 13" id="KW-0147">Chitin-binding</keyword>
<dbReference type="Gene3D" id="3.30.20.10">
    <property type="entry name" value="Endochitinase, domain 2"/>
    <property type="match status" value="1"/>
</dbReference>
<dbReference type="InterPro" id="IPR023346">
    <property type="entry name" value="Lysozyme-like_dom_sf"/>
</dbReference>
<feature type="chain" id="PRO_5032352486" description="chitinase" evidence="14">
    <location>
        <begin position="17"/>
        <end position="451"/>
    </location>
</feature>
<dbReference type="Pfam" id="PF00187">
    <property type="entry name" value="Chitin_bind_1"/>
    <property type="match status" value="1"/>
</dbReference>
<dbReference type="InterPro" id="IPR018371">
    <property type="entry name" value="Chitin-binding_1_CS"/>
</dbReference>
<dbReference type="EC" id="3.2.1.14" evidence="3"/>
<dbReference type="PANTHER" id="PTHR22595:SF79">
    <property type="entry name" value="CHITINASE 12"/>
    <property type="match status" value="1"/>
</dbReference>
<evidence type="ECO:0000256" key="2">
    <source>
        <dbReference type="ARBA" id="ARBA00009373"/>
    </source>
</evidence>
<feature type="disulfide bond" evidence="13">
    <location>
        <begin position="33"/>
        <end position="47"/>
    </location>
</feature>
<dbReference type="PROSITE" id="PS00773">
    <property type="entry name" value="CHITINASE_19_1"/>
    <property type="match status" value="1"/>
</dbReference>
<accession>A0A835ATY7</accession>
<dbReference type="GO" id="GO:0000272">
    <property type="term" value="P:polysaccharide catabolic process"/>
    <property type="evidence" value="ECO:0007669"/>
    <property type="project" value="UniProtKB-KW"/>
</dbReference>